<gene>
    <name evidence="1" type="ORF">GCM10009811_13740</name>
</gene>
<comment type="caution">
    <text evidence="1">The sequence shown here is derived from an EMBL/GenBank/DDBJ whole genome shotgun (WGS) entry which is preliminary data.</text>
</comment>
<reference evidence="1 2" key="1">
    <citation type="journal article" date="2019" name="Int. J. Syst. Evol. Microbiol.">
        <title>The Global Catalogue of Microorganisms (GCM) 10K type strain sequencing project: providing services to taxonomists for standard genome sequencing and annotation.</title>
        <authorList>
            <consortium name="The Broad Institute Genomics Platform"/>
            <consortium name="The Broad Institute Genome Sequencing Center for Infectious Disease"/>
            <person name="Wu L."/>
            <person name="Ma J."/>
        </authorList>
    </citation>
    <scope>NUCLEOTIDE SEQUENCE [LARGE SCALE GENOMIC DNA]</scope>
    <source>
        <strain evidence="1 2">JCM 15592</strain>
    </source>
</reference>
<evidence type="ECO:0000313" key="2">
    <source>
        <dbReference type="Proteomes" id="UP001499938"/>
    </source>
</evidence>
<organism evidence="1 2">
    <name type="scientific">Nostocoides veronense</name>
    <dbReference type="NCBI Taxonomy" id="330836"/>
    <lineage>
        <taxon>Bacteria</taxon>
        <taxon>Bacillati</taxon>
        <taxon>Actinomycetota</taxon>
        <taxon>Actinomycetes</taxon>
        <taxon>Micrococcales</taxon>
        <taxon>Intrasporangiaceae</taxon>
        <taxon>Nostocoides</taxon>
    </lineage>
</organism>
<accession>A0ABN2LJ51</accession>
<evidence type="ECO:0000313" key="1">
    <source>
        <dbReference type="EMBL" id="GAA1790090.1"/>
    </source>
</evidence>
<protein>
    <submittedName>
        <fullName evidence="1">Uncharacterized protein</fullName>
    </submittedName>
</protein>
<dbReference type="EMBL" id="BAAAPO010000022">
    <property type="protein sequence ID" value="GAA1790090.1"/>
    <property type="molecule type" value="Genomic_DNA"/>
</dbReference>
<proteinExistence type="predicted"/>
<dbReference type="Proteomes" id="UP001499938">
    <property type="component" value="Unassembled WGS sequence"/>
</dbReference>
<sequence>MITFAELPEADQAGLRSRLTQTPRPRRTIFRLAGGATMGLAFGGLGLVNRLADRAHAAYFTDYTDEHSGPCDSYASNHTEEGRKCGPSTPCNDYSCCWKYHDGAGNQVGWHQHAPSPTGYFLHRPDQCWAGTYDAWQWTFSDGHVYRCSDGYTCSPGGSCFSSICPWAVT</sequence>
<keyword evidence="2" id="KW-1185">Reference proteome</keyword>
<name>A0ABN2LJ51_9MICO</name>
<dbReference type="RefSeq" id="WP_344082866.1">
    <property type="nucleotide sequence ID" value="NZ_BAAAPO010000022.1"/>
</dbReference>